<dbReference type="Proteomes" id="UP000179241">
    <property type="component" value="Unassembled WGS sequence"/>
</dbReference>
<protein>
    <submittedName>
        <fullName evidence="1">Uncharacterized protein</fullName>
    </submittedName>
</protein>
<dbReference type="EMBL" id="MGHU01000015">
    <property type="protein sequence ID" value="OGM77617.1"/>
    <property type="molecule type" value="Genomic_DNA"/>
</dbReference>
<sequence length="156" mass="17420">MKRSLKVELYFDDAKLMGKTSVLLKNTAPPVLGYKGMNKNYVRLFVPDNTIVGEIRVVKRGEENLVMGEAENFGNYHSEGVLVEIPNSGNTLVEYRWQAEVGPDMSTAGQFSFRIMKQYGLPDDTPVTVTLNRPLTANTPLVYNCTLSSDCVFAFD</sequence>
<comment type="caution">
    <text evidence="1">The sequence shown here is derived from an EMBL/GenBank/DDBJ whole genome shotgun (WGS) entry which is preliminary data.</text>
</comment>
<evidence type="ECO:0000313" key="1">
    <source>
        <dbReference type="EMBL" id="OGM77617.1"/>
    </source>
</evidence>
<reference evidence="1 2" key="1">
    <citation type="journal article" date="2016" name="Nat. Commun.">
        <title>Thousands of microbial genomes shed light on interconnected biogeochemical processes in an aquifer system.</title>
        <authorList>
            <person name="Anantharaman K."/>
            <person name="Brown C.T."/>
            <person name="Hug L.A."/>
            <person name="Sharon I."/>
            <person name="Castelle C.J."/>
            <person name="Probst A.J."/>
            <person name="Thomas B.C."/>
            <person name="Singh A."/>
            <person name="Wilkins M.J."/>
            <person name="Karaoz U."/>
            <person name="Brodie E.L."/>
            <person name="Williams K.H."/>
            <person name="Hubbard S.S."/>
            <person name="Banfield J.F."/>
        </authorList>
    </citation>
    <scope>NUCLEOTIDE SEQUENCE [LARGE SCALE GENOMIC DNA]</scope>
</reference>
<name>A0A1F8CMP9_9BACT</name>
<accession>A0A1F8CMP9</accession>
<dbReference type="AlphaFoldDB" id="A0A1F8CMP9"/>
<evidence type="ECO:0000313" key="2">
    <source>
        <dbReference type="Proteomes" id="UP000179241"/>
    </source>
</evidence>
<proteinExistence type="predicted"/>
<organism evidence="1 2">
    <name type="scientific">Candidatus Woesebacteria bacterium RIFOXYA1_FULL_43_9</name>
    <dbReference type="NCBI Taxonomy" id="1802534"/>
    <lineage>
        <taxon>Bacteria</taxon>
        <taxon>Candidatus Woeseibacteriota</taxon>
    </lineage>
</organism>
<gene>
    <name evidence="1" type="ORF">A2188_03055</name>
</gene>